<dbReference type="SUPFAM" id="SSF82171">
    <property type="entry name" value="DPP6 N-terminal domain-like"/>
    <property type="match status" value="1"/>
</dbReference>
<dbReference type="PANTHER" id="PTHR36842">
    <property type="entry name" value="PROTEIN TOLB HOMOLOG"/>
    <property type="match status" value="1"/>
</dbReference>
<sequence>MSTPVTSTSSWRQLLPGQHAELRVFHVDTGLDELVYRENEAVIEAPNWSVDGDWLILNRDGLLYRIAPTGGELERLDTGELTDSNNDHVLSADGRFLYASSEDGHLYEVPLPGGPARRVTHPGDGVPMHYLHGISPDGQTLAFIGSLPARGIEDYNVLIADVATGAIDALTTAAAPHDGSEYDPSGAYVYFNSERASTIPGHSQLFRMGADGTDITQLTFDERVNWFPHISPDGTRLVYLSYPAGTLGHPANLPVELRLSTPELDPAHTRTVVSLFGGQGTINVHSWAPDSTRFAYVAYPVTEEMNR</sequence>
<name>A0A3L7AXW9_9MICO</name>
<proteinExistence type="inferred from homology"/>
<protein>
    <submittedName>
        <fullName evidence="2">Biopolymer transporter Tol</fullName>
    </submittedName>
</protein>
<comment type="caution">
    <text evidence="2">The sequence shown here is derived from an EMBL/GenBank/DDBJ whole genome shotgun (WGS) entry which is preliminary data.</text>
</comment>
<dbReference type="OrthoDB" id="262125at2"/>
<dbReference type="InterPro" id="IPR011659">
    <property type="entry name" value="WD40"/>
</dbReference>
<dbReference type="Pfam" id="PF07676">
    <property type="entry name" value="PD40"/>
    <property type="match status" value="2"/>
</dbReference>
<dbReference type="EMBL" id="RCUY01000002">
    <property type="protein sequence ID" value="RLP84012.1"/>
    <property type="molecule type" value="Genomic_DNA"/>
</dbReference>
<accession>A0A3L7AXW9</accession>
<dbReference type="AlphaFoldDB" id="A0A3L7AXW9"/>
<comment type="similarity">
    <text evidence="1">Belongs to the TolB family.</text>
</comment>
<dbReference type="PANTHER" id="PTHR36842:SF1">
    <property type="entry name" value="PROTEIN TOLB"/>
    <property type="match status" value="1"/>
</dbReference>
<organism evidence="2 3">
    <name type="scientific">Mycetocola lacteus</name>
    <dbReference type="NCBI Taxonomy" id="76637"/>
    <lineage>
        <taxon>Bacteria</taxon>
        <taxon>Bacillati</taxon>
        <taxon>Actinomycetota</taxon>
        <taxon>Actinomycetes</taxon>
        <taxon>Micrococcales</taxon>
        <taxon>Microbacteriaceae</taxon>
        <taxon>Mycetocola</taxon>
    </lineage>
</organism>
<gene>
    <name evidence="2" type="ORF">D9V34_04215</name>
</gene>
<dbReference type="InterPro" id="IPR011042">
    <property type="entry name" value="6-blade_b-propeller_TolB-like"/>
</dbReference>
<reference evidence="2 3" key="1">
    <citation type="submission" date="2018-10" db="EMBL/GenBank/DDBJ databases">
        <authorList>
            <person name="Li J."/>
        </authorList>
    </citation>
    <scope>NUCLEOTIDE SEQUENCE [LARGE SCALE GENOMIC DNA]</scope>
    <source>
        <strain evidence="2 3">JCM 11654</strain>
    </source>
</reference>
<dbReference type="RefSeq" id="WP_121687631.1">
    <property type="nucleotide sequence ID" value="NZ_RCUY01000002.1"/>
</dbReference>
<evidence type="ECO:0000256" key="1">
    <source>
        <dbReference type="ARBA" id="ARBA00009820"/>
    </source>
</evidence>
<dbReference type="Proteomes" id="UP000269438">
    <property type="component" value="Unassembled WGS sequence"/>
</dbReference>
<keyword evidence="3" id="KW-1185">Reference proteome</keyword>
<dbReference type="Gene3D" id="2.120.10.30">
    <property type="entry name" value="TolB, C-terminal domain"/>
    <property type="match status" value="1"/>
</dbReference>
<evidence type="ECO:0000313" key="2">
    <source>
        <dbReference type="EMBL" id="RLP84012.1"/>
    </source>
</evidence>
<evidence type="ECO:0000313" key="3">
    <source>
        <dbReference type="Proteomes" id="UP000269438"/>
    </source>
</evidence>